<protein>
    <recommendedName>
        <fullName evidence="6">Ankyrin repeat protein</fullName>
    </recommendedName>
</protein>
<dbReference type="InterPro" id="IPR002110">
    <property type="entry name" value="Ankyrin_rpt"/>
</dbReference>
<dbReference type="Proteomes" id="UP001172102">
    <property type="component" value="Unassembled WGS sequence"/>
</dbReference>
<dbReference type="PROSITE" id="PS50297">
    <property type="entry name" value="ANK_REP_REGION"/>
    <property type="match status" value="2"/>
</dbReference>
<dbReference type="SUPFAM" id="SSF48403">
    <property type="entry name" value="Ankyrin repeat"/>
    <property type="match status" value="1"/>
</dbReference>
<organism evidence="4 5">
    <name type="scientific">Lasiosphaeris hirsuta</name>
    <dbReference type="NCBI Taxonomy" id="260670"/>
    <lineage>
        <taxon>Eukaryota</taxon>
        <taxon>Fungi</taxon>
        <taxon>Dikarya</taxon>
        <taxon>Ascomycota</taxon>
        <taxon>Pezizomycotina</taxon>
        <taxon>Sordariomycetes</taxon>
        <taxon>Sordariomycetidae</taxon>
        <taxon>Sordariales</taxon>
        <taxon>Lasiosphaeriaceae</taxon>
        <taxon>Lasiosphaeris</taxon>
    </lineage>
</organism>
<keyword evidence="1" id="KW-0677">Repeat</keyword>
<evidence type="ECO:0000313" key="4">
    <source>
        <dbReference type="EMBL" id="KAK0715501.1"/>
    </source>
</evidence>
<gene>
    <name evidence="4" type="ORF">B0H67DRAFT_465689</name>
</gene>
<reference evidence="4" key="1">
    <citation type="submission" date="2023-06" db="EMBL/GenBank/DDBJ databases">
        <title>Genome-scale phylogeny and comparative genomics of the fungal order Sordariales.</title>
        <authorList>
            <consortium name="Lawrence Berkeley National Laboratory"/>
            <person name="Hensen N."/>
            <person name="Bonometti L."/>
            <person name="Westerberg I."/>
            <person name="Brannstrom I.O."/>
            <person name="Guillou S."/>
            <person name="Cros-Aarteil S."/>
            <person name="Calhoun S."/>
            <person name="Haridas S."/>
            <person name="Kuo A."/>
            <person name="Mondo S."/>
            <person name="Pangilinan J."/>
            <person name="Riley R."/>
            <person name="Labutti K."/>
            <person name="Andreopoulos B."/>
            <person name="Lipzen A."/>
            <person name="Chen C."/>
            <person name="Yanf M."/>
            <person name="Daum C."/>
            <person name="Ng V."/>
            <person name="Clum A."/>
            <person name="Steindorff A."/>
            <person name="Ohm R."/>
            <person name="Martin F."/>
            <person name="Silar P."/>
            <person name="Natvig D."/>
            <person name="Lalanne C."/>
            <person name="Gautier V."/>
            <person name="Ament-Velasquez S.L."/>
            <person name="Kruys A."/>
            <person name="Hutchinson M.I."/>
            <person name="Powell A.J."/>
            <person name="Barry K."/>
            <person name="Miller A.N."/>
            <person name="Grigoriev I.V."/>
            <person name="Debuchy R."/>
            <person name="Gladieux P."/>
            <person name="Thoren M.H."/>
            <person name="Johannesson H."/>
        </authorList>
    </citation>
    <scope>NUCLEOTIDE SEQUENCE</scope>
    <source>
        <strain evidence="4">SMH4607-1</strain>
    </source>
</reference>
<keyword evidence="2 3" id="KW-0040">ANK repeat</keyword>
<comment type="caution">
    <text evidence="4">The sequence shown here is derived from an EMBL/GenBank/DDBJ whole genome shotgun (WGS) entry which is preliminary data.</text>
</comment>
<accession>A0AA40AGN1</accession>
<feature type="non-terminal residue" evidence="4">
    <location>
        <position position="110"/>
    </location>
</feature>
<dbReference type="Gene3D" id="1.25.40.20">
    <property type="entry name" value="Ankyrin repeat-containing domain"/>
    <property type="match status" value="1"/>
</dbReference>
<dbReference type="PROSITE" id="PS50088">
    <property type="entry name" value="ANK_REPEAT"/>
    <property type="match status" value="2"/>
</dbReference>
<dbReference type="EMBL" id="JAUKUA010000004">
    <property type="protein sequence ID" value="KAK0715501.1"/>
    <property type="molecule type" value="Genomic_DNA"/>
</dbReference>
<evidence type="ECO:0000256" key="3">
    <source>
        <dbReference type="PROSITE-ProRule" id="PRU00023"/>
    </source>
</evidence>
<keyword evidence="5" id="KW-1185">Reference proteome</keyword>
<dbReference type="AlphaFoldDB" id="A0AA40AGN1"/>
<evidence type="ECO:0000256" key="1">
    <source>
        <dbReference type="ARBA" id="ARBA00022737"/>
    </source>
</evidence>
<sequence length="110" mass="11647">LTALQLASCCGNFRIARRLIDAGADVNVPGAKSDDASEDLYNVELTALTLAASNGRLEMLDLLLRHGAAVDGGARTRYIDAIRAARCKGHKAAASLLRSHGGWAESDDRL</sequence>
<feature type="repeat" description="ANK" evidence="3">
    <location>
        <begin position="1"/>
        <end position="31"/>
    </location>
</feature>
<evidence type="ECO:0000256" key="2">
    <source>
        <dbReference type="ARBA" id="ARBA00023043"/>
    </source>
</evidence>
<proteinExistence type="predicted"/>
<evidence type="ECO:0008006" key="6">
    <source>
        <dbReference type="Google" id="ProtNLM"/>
    </source>
</evidence>
<dbReference type="SMART" id="SM00248">
    <property type="entry name" value="ANK"/>
    <property type="match status" value="2"/>
</dbReference>
<evidence type="ECO:0000313" key="5">
    <source>
        <dbReference type="Proteomes" id="UP001172102"/>
    </source>
</evidence>
<dbReference type="PANTHER" id="PTHR24123:SF33">
    <property type="entry name" value="PROTEIN HOS4"/>
    <property type="match status" value="1"/>
</dbReference>
<name>A0AA40AGN1_9PEZI</name>
<dbReference type="InterPro" id="IPR051165">
    <property type="entry name" value="Multifunctional_ANK_Repeat"/>
</dbReference>
<dbReference type="InterPro" id="IPR036770">
    <property type="entry name" value="Ankyrin_rpt-contain_sf"/>
</dbReference>
<dbReference type="Pfam" id="PF00023">
    <property type="entry name" value="Ank"/>
    <property type="match status" value="2"/>
</dbReference>
<feature type="non-terminal residue" evidence="4">
    <location>
        <position position="1"/>
    </location>
</feature>
<feature type="repeat" description="ANK" evidence="3">
    <location>
        <begin position="43"/>
        <end position="75"/>
    </location>
</feature>
<dbReference type="PANTHER" id="PTHR24123">
    <property type="entry name" value="ANKYRIN REPEAT-CONTAINING"/>
    <property type="match status" value="1"/>
</dbReference>